<accession>A0A848H4L1</accession>
<evidence type="ECO:0000313" key="2">
    <source>
        <dbReference type="Proteomes" id="UP000541185"/>
    </source>
</evidence>
<dbReference type="EMBL" id="JABBFX010000002">
    <property type="protein sequence ID" value="NML45926.1"/>
    <property type="molecule type" value="Genomic_DNA"/>
</dbReference>
<protein>
    <submittedName>
        <fullName evidence="1">Uncharacterized protein</fullName>
    </submittedName>
</protein>
<name>A0A848H4L1_9BURK</name>
<proteinExistence type="predicted"/>
<dbReference type="AlphaFoldDB" id="A0A848H4L1"/>
<evidence type="ECO:0000313" key="1">
    <source>
        <dbReference type="EMBL" id="NML45926.1"/>
    </source>
</evidence>
<sequence>MSSVPLRGYESMSTAALAAALKPNDRQRALQLTRKDAGVTAMTTYIAEMQLAEAA</sequence>
<comment type="caution">
    <text evidence="1">The sequence shown here is derived from an EMBL/GenBank/DDBJ whole genome shotgun (WGS) entry which is preliminary data.</text>
</comment>
<reference evidence="1 2" key="1">
    <citation type="submission" date="2020-04" db="EMBL/GenBank/DDBJ databases">
        <title>Ramlibacter sp. G-1-2-2 isolated from soil.</title>
        <authorList>
            <person name="Dahal R.H."/>
        </authorList>
    </citation>
    <scope>NUCLEOTIDE SEQUENCE [LARGE SCALE GENOMIC DNA]</scope>
    <source>
        <strain evidence="1 2">G-1-2-2</strain>
    </source>
</reference>
<dbReference type="Proteomes" id="UP000541185">
    <property type="component" value="Unassembled WGS sequence"/>
</dbReference>
<organism evidence="1 2">
    <name type="scientific">Ramlibacter agri</name>
    <dbReference type="NCBI Taxonomy" id="2728837"/>
    <lineage>
        <taxon>Bacteria</taxon>
        <taxon>Pseudomonadati</taxon>
        <taxon>Pseudomonadota</taxon>
        <taxon>Betaproteobacteria</taxon>
        <taxon>Burkholderiales</taxon>
        <taxon>Comamonadaceae</taxon>
        <taxon>Ramlibacter</taxon>
    </lineage>
</organism>
<keyword evidence="2" id="KW-1185">Reference proteome</keyword>
<gene>
    <name evidence="1" type="ORF">HHL11_19410</name>
</gene>